<name>A0A7Z9A7A5_9MICC</name>
<accession>A0A7Z9A7A5</accession>
<dbReference type="EMBL" id="LR134479">
    <property type="protein sequence ID" value="VEI24671.1"/>
    <property type="molecule type" value="Genomic_DNA"/>
</dbReference>
<evidence type="ECO:0000313" key="1">
    <source>
        <dbReference type="EMBL" id="VEI24671.1"/>
    </source>
</evidence>
<protein>
    <submittedName>
        <fullName evidence="1">Uncharacterized protein</fullName>
    </submittedName>
</protein>
<proteinExistence type="predicted"/>
<sequence length="120" mass="14277">MKVYGTGIYENDRADLVGLAYLHFSISQIKDVIEWMRGTDEPAQQLLGYLDMLLMIAKKFPDDANLKIKKQRVSEWQIIFNEWFVRAEKKLQKKYRDSIKNDSEKLFEEIKKYGHSISWL</sequence>
<evidence type="ECO:0000313" key="2">
    <source>
        <dbReference type="Proteomes" id="UP000282386"/>
    </source>
</evidence>
<organism evidence="1 2">
    <name type="scientific">Rothia aeria</name>
    <dbReference type="NCBI Taxonomy" id="172042"/>
    <lineage>
        <taxon>Bacteria</taxon>
        <taxon>Bacillati</taxon>
        <taxon>Actinomycetota</taxon>
        <taxon>Actinomycetes</taxon>
        <taxon>Micrococcales</taxon>
        <taxon>Micrococcaceae</taxon>
        <taxon>Rothia</taxon>
    </lineage>
</organism>
<dbReference type="Proteomes" id="UP000282386">
    <property type="component" value="Chromosome"/>
</dbReference>
<gene>
    <name evidence="1" type="ORF">NCTC10207_02198</name>
</gene>
<reference evidence="1 2" key="1">
    <citation type="submission" date="2018-12" db="EMBL/GenBank/DDBJ databases">
        <authorList>
            <consortium name="Pathogen Informatics"/>
        </authorList>
    </citation>
    <scope>NUCLEOTIDE SEQUENCE [LARGE SCALE GENOMIC DNA]</scope>
    <source>
        <strain evidence="1 2">NCTC10207</strain>
    </source>
</reference>
<dbReference type="RefSeq" id="WP_126500661.1">
    <property type="nucleotide sequence ID" value="NZ_LR134479.1"/>
</dbReference>
<dbReference type="AlphaFoldDB" id="A0A7Z9A7A5"/>